<dbReference type="PANTHER" id="PTHR11736:SF14">
    <property type="entry name" value="NSE3 HOMOLOG, SMC5-SMC6 COMPLEX COMPONENT"/>
    <property type="match status" value="1"/>
</dbReference>
<dbReference type="EMBL" id="CAJVCH010558210">
    <property type="protein sequence ID" value="CAG7830947.1"/>
    <property type="molecule type" value="Genomic_DNA"/>
</dbReference>
<dbReference type="Pfam" id="PF01454">
    <property type="entry name" value="MAGE"/>
    <property type="match status" value="1"/>
</dbReference>
<proteinExistence type="predicted"/>
<dbReference type="InterPro" id="IPR037445">
    <property type="entry name" value="MAGE"/>
</dbReference>
<dbReference type="PROSITE" id="PS50838">
    <property type="entry name" value="MAGE"/>
    <property type="match status" value="1"/>
</dbReference>
<evidence type="ECO:0000259" key="2">
    <source>
        <dbReference type="PROSITE" id="PS50838"/>
    </source>
</evidence>
<feature type="compositionally biased region" description="Acidic residues" evidence="1">
    <location>
        <begin position="59"/>
        <end position="93"/>
    </location>
</feature>
<name>A0A8J2LIE8_9HEXA</name>
<feature type="compositionally biased region" description="Low complexity" evidence="1">
    <location>
        <begin position="121"/>
        <end position="133"/>
    </location>
</feature>
<dbReference type="GO" id="GO:0005634">
    <property type="term" value="C:nucleus"/>
    <property type="evidence" value="ECO:0007669"/>
    <property type="project" value="TreeGrafter"/>
</dbReference>
<feature type="compositionally biased region" description="Acidic residues" evidence="1">
    <location>
        <begin position="365"/>
        <end position="375"/>
    </location>
</feature>
<feature type="compositionally biased region" description="Acidic residues" evidence="1">
    <location>
        <begin position="30"/>
        <end position="52"/>
    </location>
</feature>
<dbReference type="AlphaFoldDB" id="A0A8J2LIE8"/>
<dbReference type="PANTHER" id="PTHR11736">
    <property type="entry name" value="MELANOMA-ASSOCIATED ANTIGEN MAGE ANTIGEN"/>
    <property type="match status" value="1"/>
</dbReference>
<feature type="compositionally biased region" description="Acidic residues" evidence="1">
    <location>
        <begin position="410"/>
        <end position="423"/>
    </location>
</feature>
<feature type="region of interest" description="Disordered" evidence="1">
    <location>
        <begin position="365"/>
        <end position="466"/>
    </location>
</feature>
<feature type="domain" description="MAGE" evidence="2">
    <location>
        <begin position="142"/>
        <end position="347"/>
    </location>
</feature>
<dbReference type="InterPro" id="IPR002190">
    <property type="entry name" value="MHD_dom"/>
</dbReference>
<feature type="compositionally biased region" description="Basic and acidic residues" evidence="1">
    <location>
        <begin position="444"/>
        <end position="456"/>
    </location>
</feature>
<keyword evidence="4" id="KW-1185">Reference proteome</keyword>
<dbReference type="OrthoDB" id="205198at2759"/>
<evidence type="ECO:0000313" key="4">
    <source>
        <dbReference type="Proteomes" id="UP000708208"/>
    </source>
</evidence>
<feature type="compositionally biased region" description="Low complexity" evidence="1">
    <location>
        <begin position="424"/>
        <end position="433"/>
    </location>
</feature>
<evidence type="ECO:0000256" key="1">
    <source>
        <dbReference type="SAM" id="MobiDB-lite"/>
    </source>
</evidence>
<organism evidence="3 4">
    <name type="scientific">Allacma fusca</name>
    <dbReference type="NCBI Taxonomy" id="39272"/>
    <lineage>
        <taxon>Eukaryota</taxon>
        <taxon>Metazoa</taxon>
        <taxon>Ecdysozoa</taxon>
        <taxon>Arthropoda</taxon>
        <taxon>Hexapoda</taxon>
        <taxon>Collembola</taxon>
        <taxon>Symphypleona</taxon>
        <taxon>Sminthuridae</taxon>
        <taxon>Allacma</taxon>
    </lineage>
</organism>
<comment type="caution">
    <text evidence="3">The sequence shown here is derived from an EMBL/GenBank/DDBJ whole genome shotgun (WGS) entry which is preliminary data.</text>
</comment>
<reference evidence="3" key="1">
    <citation type="submission" date="2021-06" db="EMBL/GenBank/DDBJ databases">
        <authorList>
            <person name="Hodson N. C."/>
            <person name="Mongue J. A."/>
            <person name="Jaron S. K."/>
        </authorList>
    </citation>
    <scope>NUCLEOTIDE SEQUENCE</scope>
</reference>
<feature type="region of interest" description="Disordered" evidence="1">
    <location>
        <begin position="1"/>
        <end position="133"/>
    </location>
</feature>
<sequence>MSGICSRMKYLNPNTDGARRSQRIQRQQDVSDDPEESDDEGSSEGDSSEDEGGQGNDNGQEEDGSEAEAEDGEQNDEEEEEEEAGDDDGDGQDDAVSSEKNGEKAKGGGDSTSSTPSKGAKPSPSKTDTSKSSIVSGLNYTVDEMVQNTIMYLLLQHNKKTPIKRLDITKNAMNNQSKSFAEVMDKIKVIFEERFGIELVGVEPKARTGGYVSYILVSNFQMSATQSAINVTPEQEMKRAILLILLALAFMLNRPIDEEMTWRVLEGLQLTSVCKKKDDLKRFLKQEYVSTLFLKAEENKETDTIQYRYDWGLRAKKEFSRYWVLKFVTKLFPEKKPYDFTVQYNIVMGEEKEIVEADRAEMEANDLDDDDEEDATLQKNSAPGSPSVPEDPGMADIGEGNEDAAGMDLEGGEEEPAEYEDQEAQSGSESESGSGSGSGSGSDDATRGSERSDSRSSRSSSDSDSD</sequence>
<dbReference type="SMART" id="SM01373">
    <property type="entry name" value="MAGE"/>
    <property type="match status" value="1"/>
</dbReference>
<dbReference type="Proteomes" id="UP000708208">
    <property type="component" value="Unassembled WGS sequence"/>
</dbReference>
<gene>
    <name evidence="3" type="ORF">AFUS01_LOCUS40714</name>
</gene>
<feature type="compositionally biased region" description="Low complexity" evidence="1">
    <location>
        <begin position="457"/>
        <end position="466"/>
    </location>
</feature>
<protein>
    <recommendedName>
        <fullName evidence="2">MAGE domain-containing protein</fullName>
    </recommendedName>
</protein>
<accession>A0A8J2LIE8</accession>
<evidence type="ECO:0000313" key="3">
    <source>
        <dbReference type="EMBL" id="CAG7830947.1"/>
    </source>
</evidence>